<dbReference type="AlphaFoldDB" id="A0A4R2J424"/>
<evidence type="ECO:0000313" key="1">
    <source>
        <dbReference type="EMBL" id="TCO52447.1"/>
    </source>
</evidence>
<keyword evidence="1" id="KW-0808">Transferase</keyword>
<sequence>MDPRQVDITKPSVARVYDAALGGKDNYEIDRAVLRAILTAAPDAMVSARDNREWLIRITRFLAREARISQFLDCGSGLPTAENTHQVAQRINPEATVVYVDNDPIVLAHGRAILAENDRTHLVAADLAKPEDLLAHPDVRRFLDFSQPIALFQIGTLHHSADTAGIQAFMRTYADSLAPGSYIAISHFHNPGTGEDSEAADQMERLMAGGPMGSGYFRTRAEIASFFSGCELVEPGLVTPSEWWPDGPRMKPLVRPQRLFLAGLGRKG</sequence>
<accession>A0A4R2J424</accession>
<dbReference type="InterPro" id="IPR006764">
    <property type="entry name" value="SAM_dep_MeTrfase_SAV2177_type"/>
</dbReference>
<dbReference type="PIRSF" id="PIRSF017393">
    <property type="entry name" value="MTase_SAV2177"/>
    <property type="match status" value="1"/>
</dbReference>
<evidence type="ECO:0000313" key="2">
    <source>
        <dbReference type="Proteomes" id="UP000295680"/>
    </source>
</evidence>
<dbReference type="InterPro" id="IPR029063">
    <property type="entry name" value="SAM-dependent_MTases_sf"/>
</dbReference>
<gene>
    <name evidence="1" type="ORF">EV192_112179</name>
</gene>
<proteinExistence type="predicted"/>
<organism evidence="1 2">
    <name type="scientific">Actinocrispum wychmicini</name>
    <dbReference type="NCBI Taxonomy" id="1213861"/>
    <lineage>
        <taxon>Bacteria</taxon>
        <taxon>Bacillati</taxon>
        <taxon>Actinomycetota</taxon>
        <taxon>Actinomycetes</taxon>
        <taxon>Pseudonocardiales</taxon>
        <taxon>Pseudonocardiaceae</taxon>
        <taxon>Actinocrispum</taxon>
    </lineage>
</organism>
<dbReference type="GO" id="GO:0008168">
    <property type="term" value="F:methyltransferase activity"/>
    <property type="evidence" value="ECO:0007669"/>
    <property type="project" value="UniProtKB-KW"/>
</dbReference>
<name>A0A4R2J424_9PSEU</name>
<dbReference type="EMBL" id="SLWS01000012">
    <property type="protein sequence ID" value="TCO52447.1"/>
    <property type="molecule type" value="Genomic_DNA"/>
</dbReference>
<reference evidence="1 2" key="1">
    <citation type="submission" date="2019-03" db="EMBL/GenBank/DDBJ databases">
        <title>Genomic Encyclopedia of Type Strains, Phase IV (KMG-IV): sequencing the most valuable type-strain genomes for metagenomic binning, comparative biology and taxonomic classification.</title>
        <authorList>
            <person name="Goeker M."/>
        </authorList>
    </citation>
    <scope>NUCLEOTIDE SEQUENCE [LARGE SCALE GENOMIC DNA]</scope>
    <source>
        <strain evidence="1 2">DSM 45934</strain>
    </source>
</reference>
<dbReference type="Gene3D" id="3.40.50.150">
    <property type="entry name" value="Vaccinia Virus protein VP39"/>
    <property type="match status" value="1"/>
</dbReference>
<dbReference type="Proteomes" id="UP000295680">
    <property type="component" value="Unassembled WGS sequence"/>
</dbReference>
<keyword evidence="1" id="KW-0489">Methyltransferase</keyword>
<dbReference type="SUPFAM" id="SSF53335">
    <property type="entry name" value="S-adenosyl-L-methionine-dependent methyltransferases"/>
    <property type="match status" value="1"/>
</dbReference>
<dbReference type="RefSeq" id="WP_243727413.1">
    <property type="nucleotide sequence ID" value="NZ_SLWS01000012.1"/>
</dbReference>
<dbReference type="Pfam" id="PF04672">
    <property type="entry name" value="Methyltransf_19"/>
    <property type="match status" value="1"/>
</dbReference>
<keyword evidence="2" id="KW-1185">Reference proteome</keyword>
<comment type="caution">
    <text evidence="1">The sequence shown here is derived from an EMBL/GenBank/DDBJ whole genome shotgun (WGS) entry which is preliminary data.</text>
</comment>
<dbReference type="GO" id="GO:0032259">
    <property type="term" value="P:methylation"/>
    <property type="evidence" value="ECO:0007669"/>
    <property type="project" value="UniProtKB-KW"/>
</dbReference>
<protein>
    <submittedName>
        <fullName evidence="1">S-adenosyl methyltransferase</fullName>
    </submittedName>
</protein>